<dbReference type="CDD" id="cd04077">
    <property type="entry name" value="Peptidases_S8_PCSK9_ProteinaseK_like"/>
    <property type="match status" value="1"/>
</dbReference>
<dbReference type="Pfam" id="PF05922">
    <property type="entry name" value="Inhibitor_I9"/>
    <property type="match status" value="1"/>
</dbReference>
<evidence type="ECO:0000259" key="8">
    <source>
        <dbReference type="Pfam" id="PF00082"/>
    </source>
</evidence>
<evidence type="ECO:0000256" key="7">
    <source>
        <dbReference type="SAM" id="SignalP"/>
    </source>
</evidence>
<sequence>MGRAGIGVRAVAGSVLLALAPLGAPVAQAQEVSITLAAPGTAIEGSYLVVLEDGASETAQALTEEHGGQVTSTWKSALKGFAVKASEDEAKRLAADPAVRAVAQNAAFTATDVQYNPPSWGIDRIDQPGLPLDQAVHTDNSAATVHAYVIDSGIRTTHRTFEGRASWGVDLVDGSRQDCAGHGTHVAGTIGGKEFGVAKDVKLVAVRVLDCDGGGTLEGVVSGVDWVTANAVKPAVVNMSLSSQAPGGPTLVDDAIRNSIGSGLTYALSAGNRNADSCTYSPARVTEAITVGASTRTDARAGFSNYGPCVDLFAPGEGINSADAANDTGSFDADGTSMAAPHVAGAAALVLGRTPNATPAQVQDALKTSGVANVITNPGTGSPRTLLQTRPAQQDVKPLIRYWRSPDHYSSATGVGRQGYTAEGSLGGLRTTPFDGGRAVYRCTYAGWDSFTSIQPDCEGHANEGVQGYAHTTAQPNTHPLYRCFVPATGDHMDSTDPNCEGQVTEGLTGHVLN</sequence>
<feature type="chain" id="PRO_5012561403" evidence="7">
    <location>
        <begin position="30"/>
        <end position="514"/>
    </location>
</feature>
<feature type="signal peptide" evidence="7">
    <location>
        <begin position="1"/>
        <end position="29"/>
    </location>
</feature>
<keyword evidence="11" id="KW-1185">Reference proteome</keyword>
<dbReference type="InterPro" id="IPR037045">
    <property type="entry name" value="S8pro/Inhibitor_I9_sf"/>
</dbReference>
<dbReference type="GO" id="GO:0005615">
    <property type="term" value="C:extracellular space"/>
    <property type="evidence" value="ECO:0007669"/>
    <property type="project" value="TreeGrafter"/>
</dbReference>
<dbReference type="InterPro" id="IPR023828">
    <property type="entry name" value="Peptidase_S8_Ser-AS"/>
</dbReference>
<dbReference type="GO" id="GO:0004252">
    <property type="term" value="F:serine-type endopeptidase activity"/>
    <property type="evidence" value="ECO:0007669"/>
    <property type="project" value="UniProtKB-UniRule"/>
</dbReference>
<organism evidence="10 11">
    <name type="scientific">Actinosynnema pretiosum</name>
    <dbReference type="NCBI Taxonomy" id="42197"/>
    <lineage>
        <taxon>Bacteria</taxon>
        <taxon>Bacillati</taxon>
        <taxon>Actinomycetota</taxon>
        <taxon>Actinomycetes</taxon>
        <taxon>Pseudonocardiales</taxon>
        <taxon>Pseudonocardiaceae</taxon>
        <taxon>Actinosynnema</taxon>
    </lineage>
</organism>
<dbReference type="SUPFAM" id="SSF54897">
    <property type="entry name" value="Protease propeptides/inhibitors"/>
    <property type="match status" value="1"/>
</dbReference>
<dbReference type="FunFam" id="3.40.50.200:FF:000014">
    <property type="entry name" value="Proteinase K"/>
    <property type="match status" value="1"/>
</dbReference>
<dbReference type="InterPro" id="IPR050131">
    <property type="entry name" value="Peptidase_S8_subtilisin-like"/>
</dbReference>
<dbReference type="KEGG" id="apre:CNX65_10050"/>
<dbReference type="InterPro" id="IPR010259">
    <property type="entry name" value="S8pro/Inhibitor_I9"/>
</dbReference>
<dbReference type="Gene3D" id="3.30.70.80">
    <property type="entry name" value="Peptidase S8 propeptide/proteinase inhibitor I9"/>
    <property type="match status" value="1"/>
</dbReference>
<reference evidence="10" key="1">
    <citation type="submission" date="2017-09" db="EMBL/GenBank/DDBJ databases">
        <title>Complete Genome Sequence of ansamitocin-producing Bacterium Actinosynnema pretiosum X47.</title>
        <authorList>
            <person name="Cao G."/>
            <person name="Zong G."/>
            <person name="Zhong C."/>
            <person name="Fu J."/>
        </authorList>
    </citation>
    <scope>NUCLEOTIDE SEQUENCE [LARGE SCALE GENOMIC DNA]</scope>
    <source>
        <strain evidence="10">X47</strain>
    </source>
</reference>
<dbReference type="PROSITE" id="PS00138">
    <property type="entry name" value="SUBTILASE_SER"/>
    <property type="match status" value="1"/>
</dbReference>
<dbReference type="InterPro" id="IPR023827">
    <property type="entry name" value="Peptidase_S8_Asp-AS"/>
</dbReference>
<keyword evidence="4 5" id="KW-0720">Serine protease</keyword>
<dbReference type="PROSITE" id="PS00136">
    <property type="entry name" value="SUBTILASE_ASP"/>
    <property type="match status" value="1"/>
</dbReference>
<dbReference type="InterPro" id="IPR034193">
    <property type="entry name" value="PCSK9_ProteinaseK-like"/>
</dbReference>
<evidence type="ECO:0000259" key="9">
    <source>
        <dbReference type="Pfam" id="PF05922"/>
    </source>
</evidence>
<feature type="active site" description="Charge relay system" evidence="5">
    <location>
        <position position="337"/>
    </location>
</feature>
<feature type="active site" description="Charge relay system" evidence="5">
    <location>
        <position position="182"/>
    </location>
</feature>
<keyword evidence="2 5" id="KW-0645">Protease</keyword>
<dbReference type="Pfam" id="PF00082">
    <property type="entry name" value="Peptidase_S8"/>
    <property type="match status" value="1"/>
</dbReference>
<dbReference type="Proteomes" id="UP000218505">
    <property type="component" value="Chromosome"/>
</dbReference>
<dbReference type="PANTHER" id="PTHR43806">
    <property type="entry name" value="PEPTIDASE S8"/>
    <property type="match status" value="1"/>
</dbReference>
<comment type="similarity">
    <text evidence="1 5 6">Belongs to the peptidase S8 family.</text>
</comment>
<proteinExistence type="inferred from homology"/>
<name>A0A290Z3R8_9PSEU</name>
<gene>
    <name evidence="10" type="ORF">CNX65_10050</name>
</gene>
<dbReference type="GO" id="GO:0006508">
    <property type="term" value="P:proteolysis"/>
    <property type="evidence" value="ECO:0007669"/>
    <property type="project" value="UniProtKB-KW"/>
</dbReference>
<dbReference type="InterPro" id="IPR022398">
    <property type="entry name" value="Peptidase_S8_His-AS"/>
</dbReference>
<dbReference type="PROSITE" id="PS00137">
    <property type="entry name" value="SUBTILASE_HIS"/>
    <property type="match status" value="1"/>
</dbReference>
<dbReference type="InterPro" id="IPR036852">
    <property type="entry name" value="Peptidase_S8/S53_dom_sf"/>
</dbReference>
<feature type="active site" description="Charge relay system" evidence="5">
    <location>
        <position position="151"/>
    </location>
</feature>
<protein>
    <submittedName>
        <fullName evidence="10">Peptidase S8</fullName>
    </submittedName>
</protein>
<feature type="domain" description="Peptidase S8/S53" evidence="8">
    <location>
        <begin position="149"/>
        <end position="370"/>
    </location>
</feature>
<evidence type="ECO:0000256" key="6">
    <source>
        <dbReference type="RuleBase" id="RU003355"/>
    </source>
</evidence>
<dbReference type="PRINTS" id="PR00723">
    <property type="entry name" value="SUBTILISIN"/>
</dbReference>
<evidence type="ECO:0000313" key="11">
    <source>
        <dbReference type="Proteomes" id="UP000218505"/>
    </source>
</evidence>
<evidence type="ECO:0000256" key="5">
    <source>
        <dbReference type="PROSITE-ProRule" id="PRU01240"/>
    </source>
</evidence>
<feature type="domain" description="Inhibitor I9" evidence="9">
    <location>
        <begin position="64"/>
        <end position="106"/>
    </location>
</feature>
<accession>A0A290Z3R8</accession>
<dbReference type="InterPro" id="IPR015500">
    <property type="entry name" value="Peptidase_S8_subtilisin-rel"/>
</dbReference>
<dbReference type="EMBL" id="CP023445">
    <property type="protein sequence ID" value="ATE53593.1"/>
    <property type="molecule type" value="Genomic_DNA"/>
</dbReference>
<evidence type="ECO:0000256" key="1">
    <source>
        <dbReference type="ARBA" id="ARBA00011073"/>
    </source>
</evidence>
<keyword evidence="7" id="KW-0732">Signal</keyword>
<evidence type="ECO:0000313" key="10">
    <source>
        <dbReference type="EMBL" id="ATE53593.1"/>
    </source>
</evidence>
<evidence type="ECO:0000256" key="4">
    <source>
        <dbReference type="ARBA" id="ARBA00022825"/>
    </source>
</evidence>
<dbReference type="AlphaFoldDB" id="A0A290Z3R8"/>
<dbReference type="Gene3D" id="3.40.50.200">
    <property type="entry name" value="Peptidase S8/S53 domain"/>
    <property type="match status" value="1"/>
</dbReference>
<dbReference type="SUPFAM" id="SSF52743">
    <property type="entry name" value="Subtilisin-like"/>
    <property type="match status" value="1"/>
</dbReference>
<dbReference type="PROSITE" id="PS51892">
    <property type="entry name" value="SUBTILASE"/>
    <property type="match status" value="1"/>
</dbReference>
<keyword evidence="3 5" id="KW-0378">Hydrolase</keyword>
<dbReference type="PANTHER" id="PTHR43806:SF11">
    <property type="entry name" value="CEREVISIN-RELATED"/>
    <property type="match status" value="1"/>
</dbReference>
<dbReference type="InterPro" id="IPR000209">
    <property type="entry name" value="Peptidase_S8/S53_dom"/>
</dbReference>
<evidence type="ECO:0000256" key="2">
    <source>
        <dbReference type="ARBA" id="ARBA00022670"/>
    </source>
</evidence>
<evidence type="ECO:0000256" key="3">
    <source>
        <dbReference type="ARBA" id="ARBA00022801"/>
    </source>
</evidence>